<evidence type="ECO:0000256" key="4">
    <source>
        <dbReference type="ARBA" id="ARBA00023004"/>
    </source>
</evidence>
<comment type="catalytic activity">
    <reaction evidence="7">
        <text>(2R,3S)-3-isopropylmalate = (2S)-2-isopropylmalate</text>
        <dbReference type="Rhea" id="RHEA:32287"/>
        <dbReference type="ChEBI" id="CHEBI:1178"/>
        <dbReference type="ChEBI" id="CHEBI:35121"/>
        <dbReference type="EC" id="4.2.1.33"/>
    </reaction>
</comment>
<keyword evidence="5 7" id="KW-0411">Iron-sulfur</keyword>
<evidence type="ECO:0000256" key="1">
    <source>
        <dbReference type="ARBA" id="ARBA00011271"/>
    </source>
</evidence>
<keyword evidence="7" id="KW-0028">Amino-acid biosynthesis</keyword>
<feature type="binding site" evidence="7">
    <location>
        <position position="301"/>
    </location>
    <ligand>
        <name>[4Fe-4S] cluster</name>
        <dbReference type="ChEBI" id="CHEBI:49883"/>
    </ligand>
</feature>
<keyword evidence="7" id="KW-0432">Leucine biosynthesis</keyword>
<feature type="binding site" evidence="7">
    <location>
        <position position="361"/>
    </location>
    <ligand>
        <name>[4Fe-4S] cluster</name>
        <dbReference type="ChEBI" id="CHEBI:49883"/>
    </ligand>
</feature>
<accession>A0ABR7RI22</accession>
<dbReference type="PANTHER" id="PTHR43822:SF16">
    <property type="entry name" value="3-ISOPROPYLMALATE DEHYDRATASE LARGE SUBUNIT 2"/>
    <property type="match status" value="1"/>
</dbReference>
<proteinExistence type="inferred from homology"/>
<dbReference type="InterPro" id="IPR036008">
    <property type="entry name" value="Aconitase_4Fe-4S_dom"/>
</dbReference>
<evidence type="ECO:0000256" key="7">
    <source>
        <dbReference type="HAMAP-Rule" id="MF_01027"/>
    </source>
</evidence>
<dbReference type="Proteomes" id="UP000626026">
    <property type="component" value="Unassembled WGS sequence"/>
</dbReference>
<dbReference type="GO" id="GO:0003861">
    <property type="term" value="F:3-isopropylmalate dehydratase activity"/>
    <property type="evidence" value="ECO:0007669"/>
    <property type="project" value="UniProtKB-EC"/>
</dbReference>
<evidence type="ECO:0000313" key="10">
    <source>
        <dbReference type="Proteomes" id="UP000626026"/>
    </source>
</evidence>
<feature type="domain" description="Aconitase/3-isopropylmalate dehydratase large subunit alpha/beta/alpha" evidence="8">
    <location>
        <begin position="8"/>
        <end position="287"/>
    </location>
</feature>
<dbReference type="InterPro" id="IPR011826">
    <property type="entry name" value="HAcnase/IPMdehydase_lsu_prok"/>
</dbReference>
<dbReference type="InterPro" id="IPR006251">
    <property type="entry name" value="Homoacnase/IPMdehydase_lsu"/>
</dbReference>
<comment type="pathway">
    <text evidence="7">Amino-acid biosynthesis; L-leucine biosynthesis; L-leucine from 3-methyl-2-oxobutanoate: step 2/4.</text>
</comment>
<gene>
    <name evidence="7" type="primary">leuC</name>
    <name evidence="9" type="ORF">IBL26_05035</name>
</gene>
<dbReference type="Gene3D" id="3.30.499.10">
    <property type="entry name" value="Aconitase, domain 3"/>
    <property type="match status" value="2"/>
</dbReference>
<comment type="cofactor">
    <cofactor evidence="7">
        <name>[4Fe-4S] cluster</name>
        <dbReference type="ChEBI" id="CHEBI:49883"/>
    </cofactor>
    <text evidence="7">Binds 1 [4Fe-4S] cluster per subunit.</text>
</comment>
<dbReference type="PRINTS" id="PR00415">
    <property type="entry name" value="ACONITASE"/>
</dbReference>
<dbReference type="NCBIfam" id="NF001614">
    <property type="entry name" value="PRK00402.1"/>
    <property type="match status" value="1"/>
</dbReference>
<evidence type="ECO:0000256" key="6">
    <source>
        <dbReference type="ARBA" id="ARBA00023239"/>
    </source>
</evidence>
<dbReference type="InterPro" id="IPR001030">
    <property type="entry name" value="Acoase/IPM_deHydtase_lsu_aba"/>
</dbReference>
<dbReference type="InterPro" id="IPR050067">
    <property type="entry name" value="IPM_dehydratase_rel_enz"/>
</dbReference>
<name>A0ABR7RI22_9PROT</name>
<dbReference type="EMBL" id="JACTVA010000005">
    <property type="protein sequence ID" value="MBC9206192.1"/>
    <property type="molecule type" value="Genomic_DNA"/>
</dbReference>
<evidence type="ECO:0000313" key="9">
    <source>
        <dbReference type="EMBL" id="MBC9206192.1"/>
    </source>
</evidence>
<comment type="function">
    <text evidence="7">Catalyzes the isomerization between 2-isopropylmalate and 3-isopropylmalate, via the formation of 2-isopropylmaleate.</text>
</comment>
<dbReference type="SUPFAM" id="SSF53732">
    <property type="entry name" value="Aconitase iron-sulfur domain"/>
    <property type="match status" value="1"/>
</dbReference>
<dbReference type="PANTHER" id="PTHR43822">
    <property type="entry name" value="HOMOACONITASE, MITOCHONDRIAL-RELATED"/>
    <property type="match status" value="1"/>
</dbReference>
<evidence type="ECO:0000256" key="3">
    <source>
        <dbReference type="ARBA" id="ARBA00022723"/>
    </source>
</evidence>
<keyword evidence="10" id="KW-1185">Reference proteome</keyword>
<dbReference type="EC" id="4.2.1.33" evidence="7"/>
<evidence type="ECO:0000256" key="2">
    <source>
        <dbReference type="ARBA" id="ARBA00022485"/>
    </source>
</evidence>
<dbReference type="Pfam" id="PF00330">
    <property type="entry name" value="Aconitase"/>
    <property type="match status" value="2"/>
</dbReference>
<organism evidence="9 10">
    <name type="scientific">Teichococcus aerophilus</name>
    <dbReference type="NCBI Taxonomy" id="1224513"/>
    <lineage>
        <taxon>Bacteria</taxon>
        <taxon>Pseudomonadati</taxon>
        <taxon>Pseudomonadota</taxon>
        <taxon>Alphaproteobacteria</taxon>
        <taxon>Acetobacterales</taxon>
        <taxon>Roseomonadaceae</taxon>
        <taxon>Roseomonas</taxon>
    </lineage>
</organism>
<comment type="caution">
    <text evidence="9">The sequence shown here is derived from an EMBL/GenBank/DDBJ whole genome shotgun (WGS) entry which is preliminary data.</text>
</comment>
<evidence type="ECO:0000256" key="5">
    <source>
        <dbReference type="ARBA" id="ARBA00023014"/>
    </source>
</evidence>
<sequence length="428" mass="44103">MTGQTITQKILAAHTEDGRAEPGSIVTIRPDVVLLNDVSGPLAFEQFEAMGATRPFDPARIVLVADHFAPAPDVTAAGAIAMTRAFAQRHGIEHFYEPGRGGIEHTLLAELGMVGHGTIVFGADSHTCTAGAFNALGIGFGSTDLAGALVMGQLWMRVPDSIRVELVGTPGPYVSGKDIILELIRRIGSDGAADAALEFGGPGVAGLPMDARMAVANMAVEGGADTCVFEGDTLSTTDMALRGVPTAPAVLADADAVYRERIVIDLSALSPMVARPPSPASGVPVGQLRGQRVDQVYVGNCSNGTMTDLRQVADILRGRQVAPGVRMVVVPATQKIWRQALAEGLLDVMAAAGAAISTPTCGACFGGHMGILAAGETAIATTNRNYRGRMGHPDSQVFLANAWVAAAAAVAGEIVPPDEIAQTAKAAA</sequence>
<keyword evidence="6 7" id="KW-0456">Lyase</keyword>
<keyword evidence="4 7" id="KW-0408">Iron</keyword>
<feature type="domain" description="Aconitase/3-isopropylmalate dehydratase large subunit alpha/beta/alpha" evidence="8">
    <location>
        <begin position="288"/>
        <end position="412"/>
    </location>
</feature>
<evidence type="ECO:0000259" key="8">
    <source>
        <dbReference type="Pfam" id="PF00330"/>
    </source>
</evidence>
<feature type="binding site" evidence="7">
    <location>
        <position position="364"/>
    </location>
    <ligand>
        <name>[4Fe-4S] cluster</name>
        <dbReference type="ChEBI" id="CHEBI:49883"/>
    </ligand>
</feature>
<comment type="subunit">
    <text evidence="1 7">Heterodimer of LeuC and LeuD.</text>
</comment>
<dbReference type="RefSeq" id="WP_187783365.1">
    <property type="nucleotide sequence ID" value="NZ_JACTVA010000005.1"/>
</dbReference>
<keyword evidence="2 7" id="KW-0004">4Fe-4S</keyword>
<comment type="similarity">
    <text evidence="7">Belongs to the aconitase/IPM isomerase family. LeuC type 2 subfamily.</text>
</comment>
<keyword evidence="3 7" id="KW-0479">Metal-binding</keyword>
<reference evidence="9 10" key="1">
    <citation type="journal article" date="2013" name="Int. J. Syst. Evol. Microbiol.">
        <title>Roseomonas aerophila sp. nov., isolated from air.</title>
        <authorList>
            <person name="Kim S.J."/>
            <person name="Weon H.Y."/>
            <person name="Ahn J.H."/>
            <person name="Hong S.B."/>
            <person name="Seok S.J."/>
            <person name="Whang K.S."/>
            <person name="Kwon S.W."/>
        </authorList>
    </citation>
    <scope>NUCLEOTIDE SEQUENCE [LARGE SCALE GENOMIC DNA]</scope>
    <source>
        <strain evidence="9 10">NBRC 108923</strain>
    </source>
</reference>
<dbReference type="HAMAP" id="MF_01027">
    <property type="entry name" value="LeuC_type2"/>
    <property type="match status" value="1"/>
</dbReference>
<dbReference type="InterPro" id="IPR015931">
    <property type="entry name" value="Acnase/IPM_dHydase_lsu_aba_1/3"/>
</dbReference>
<protein>
    <recommendedName>
        <fullName evidence="7">3-isopropylmalate dehydratase large subunit</fullName>
        <ecNumber evidence="7">4.2.1.33</ecNumber>
    </recommendedName>
    <alternativeName>
        <fullName evidence="7">Alpha-IPM isomerase</fullName>
        <shortName evidence="7">IPMI</shortName>
    </alternativeName>
    <alternativeName>
        <fullName evidence="7">Isopropylmalate isomerase</fullName>
    </alternativeName>
</protein>
<dbReference type="NCBIfam" id="TIGR01343">
    <property type="entry name" value="hacA_fam"/>
    <property type="match status" value="1"/>
</dbReference>
<keyword evidence="7" id="KW-0100">Branched-chain amino acid biosynthesis</keyword>
<dbReference type="NCBIfam" id="TIGR02086">
    <property type="entry name" value="IPMI_arch"/>
    <property type="match status" value="1"/>
</dbReference>